<dbReference type="AlphaFoldDB" id="A0A2W5D1W3"/>
<evidence type="ECO:0000313" key="1">
    <source>
        <dbReference type="EMBL" id="PZP26035.1"/>
    </source>
</evidence>
<accession>A0A2W5D1W3</accession>
<protein>
    <submittedName>
        <fullName evidence="1">DUF4404 domain-containing protein</fullName>
    </submittedName>
</protein>
<dbReference type="EMBL" id="QFOH01000003">
    <property type="protein sequence ID" value="PZP26035.1"/>
    <property type="molecule type" value="Genomic_DNA"/>
</dbReference>
<dbReference type="Proteomes" id="UP000243778">
    <property type="component" value="Unassembled WGS sequence"/>
</dbReference>
<accession>A0A1H3B7Y2</accession>
<name>A0A2W5D1W3_9PSED</name>
<evidence type="ECO:0000313" key="3">
    <source>
        <dbReference type="Proteomes" id="UP000243778"/>
    </source>
</evidence>
<gene>
    <name evidence="1" type="ORF">DI599_02425</name>
    <name evidence="2" type="ORF">SAMN05216287_2737</name>
</gene>
<dbReference type="STRING" id="1007099.SAMN05216287_2737"/>
<dbReference type="InterPro" id="IPR025516">
    <property type="entry name" value="DUF4404"/>
</dbReference>
<reference evidence="3" key="2">
    <citation type="submission" date="2016-10" db="EMBL/GenBank/DDBJ databases">
        <authorList>
            <person name="Varghese N."/>
            <person name="Submissions S."/>
        </authorList>
    </citation>
    <scope>NUCLEOTIDE SEQUENCE [LARGE SCALE GENOMIC DNA]</scope>
    <source>
        <strain evidence="3">NRRL B-59562</strain>
    </source>
</reference>
<reference evidence="2" key="1">
    <citation type="submission" date="2016-10" db="EMBL/GenBank/DDBJ databases">
        <authorList>
            <person name="de Groot N.N."/>
        </authorList>
    </citation>
    <scope>NUCLEOTIDE SEQUENCE [LARGE SCALE GENOMIC DNA]</scope>
    <source>
        <strain evidence="2">NRRL B-59562</strain>
    </source>
</reference>
<reference evidence="1 4" key="3">
    <citation type="submission" date="2017-08" db="EMBL/GenBank/DDBJ databases">
        <title>Infants hospitalized years apart are colonized by the same room-sourced microbial strains.</title>
        <authorList>
            <person name="Brooks B."/>
            <person name="Olm M.R."/>
            <person name="Firek B.A."/>
            <person name="Baker R."/>
            <person name="Thomas B.C."/>
            <person name="Morowitz M.J."/>
            <person name="Banfield J.F."/>
        </authorList>
    </citation>
    <scope>NUCLEOTIDE SEQUENCE [LARGE SCALE GENOMIC DNA]</scope>
    <source>
        <strain evidence="1">S2_009_000_R2_77</strain>
    </source>
</reference>
<dbReference type="Proteomes" id="UP000249198">
    <property type="component" value="Unassembled WGS sequence"/>
</dbReference>
<sequence>MSANDLQLQLEDLRKQLDQEPPLNDEERASIIEVMNQIEIQLAYENTQPPSPNLVDGVNLAVERFEVSHPTLAGTLRNVMQTLASIGI</sequence>
<proteinExistence type="predicted"/>
<keyword evidence="3" id="KW-1185">Reference proteome</keyword>
<dbReference type="RefSeq" id="WP_090229179.1">
    <property type="nucleotide sequence ID" value="NZ_CAURGU010000035.1"/>
</dbReference>
<dbReference type="EMBL" id="FNNU01000004">
    <property type="protein sequence ID" value="SDX37905.1"/>
    <property type="molecule type" value="Genomic_DNA"/>
</dbReference>
<evidence type="ECO:0000313" key="2">
    <source>
        <dbReference type="EMBL" id="SDX37905.1"/>
    </source>
</evidence>
<organism evidence="1 4">
    <name type="scientific">Pseudomonas kuykendallii</name>
    <dbReference type="NCBI Taxonomy" id="1007099"/>
    <lineage>
        <taxon>Bacteria</taxon>
        <taxon>Pseudomonadati</taxon>
        <taxon>Pseudomonadota</taxon>
        <taxon>Gammaproteobacteria</taxon>
        <taxon>Pseudomonadales</taxon>
        <taxon>Pseudomonadaceae</taxon>
        <taxon>Pseudomonas</taxon>
    </lineage>
</organism>
<evidence type="ECO:0000313" key="4">
    <source>
        <dbReference type="Proteomes" id="UP000249198"/>
    </source>
</evidence>
<dbReference type="Pfam" id="PF14357">
    <property type="entry name" value="DUF4404"/>
    <property type="match status" value="1"/>
</dbReference>
<dbReference type="OrthoDB" id="4335607at2"/>